<sequence length="245" mass="26291">MTQEISSNKLYSVLFVLSIAIVLMAVLLFARPAAISVQKEEHTLVISGSADKNVAPDTTSLSIGVVVQAQTAKEASDKNAVSMNAVINELKNLGLEDKDIQTSFLSIQPVYKNNGAQTIEAYSASNNIQVTTRMLDRLSDIIDRSAAMGSNQIGGISFSVSDEKQKELQDELLTEAVSNASSKANDLAKKLDVRIVGVKTSSISDGGIVQPFFREVSIAQEKVATPIKPGETKVSLTVQVTYIIE</sequence>
<proteinExistence type="predicted"/>
<keyword evidence="1" id="KW-0472">Membrane</keyword>
<dbReference type="Gene3D" id="3.30.70.2970">
    <property type="entry name" value="Protein of unknown function (DUF541), domain 2"/>
    <property type="match status" value="1"/>
</dbReference>
<name>A0A0P8A8A6_9EURY</name>
<accession>A0A0P8A8A6</accession>
<feature type="transmembrane region" description="Helical" evidence="1">
    <location>
        <begin position="12"/>
        <end position="30"/>
    </location>
</feature>
<evidence type="ECO:0000313" key="3">
    <source>
        <dbReference type="Proteomes" id="UP000050360"/>
    </source>
</evidence>
<reference evidence="2 3" key="1">
    <citation type="submission" date="2015-09" db="EMBL/GenBank/DDBJ databases">
        <title>A metagenomics-based metabolic model of nitrate-dependent anaerobic oxidation of methane by Methanoperedens-like archaea.</title>
        <authorList>
            <person name="Arshad A."/>
            <person name="Speth D.R."/>
            <person name="De Graaf R.M."/>
            <person name="Op Den Camp H.J."/>
            <person name="Jetten M.S."/>
            <person name="Welte C.U."/>
        </authorList>
    </citation>
    <scope>NUCLEOTIDE SEQUENCE [LARGE SCALE GENOMIC DNA]</scope>
</reference>
<protein>
    <submittedName>
        <fullName evidence="2">Outer membrane protein</fullName>
    </submittedName>
</protein>
<dbReference type="InterPro" id="IPR007497">
    <property type="entry name" value="SIMPL/DUF541"/>
</dbReference>
<dbReference type="Gene3D" id="3.30.110.170">
    <property type="entry name" value="Protein of unknown function (DUF541), domain 1"/>
    <property type="match status" value="1"/>
</dbReference>
<organism evidence="2 3">
    <name type="scientific">Candidatus Methanoperedens nitratireducens</name>
    <dbReference type="NCBI Taxonomy" id="1392998"/>
    <lineage>
        <taxon>Archaea</taxon>
        <taxon>Methanobacteriati</taxon>
        <taxon>Methanobacteriota</taxon>
        <taxon>Stenosarchaea group</taxon>
        <taxon>Methanomicrobia</taxon>
        <taxon>Methanosarcinales</taxon>
        <taxon>ANME-2 cluster</taxon>
        <taxon>Candidatus Methanoperedentaceae</taxon>
        <taxon>Candidatus Methanoperedens</taxon>
    </lineage>
</organism>
<comment type="caution">
    <text evidence="2">The sequence shown here is derived from an EMBL/GenBank/DDBJ whole genome shotgun (WGS) entry which is preliminary data.</text>
</comment>
<keyword evidence="1" id="KW-1133">Transmembrane helix</keyword>
<dbReference type="Proteomes" id="UP000050360">
    <property type="component" value="Unassembled WGS sequence"/>
</dbReference>
<evidence type="ECO:0000256" key="1">
    <source>
        <dbReference type="SAM" id="Phobius"/>
    </source>
</evidence>
<dbReference type="AlphaFoldDB" id="A0A0P8A8A6"/>
<gene>
    <name evidence="2" type="ORF">MPEBLZ_01045</name>
</gene>
<dbReference type="Pfam" id="PF04402">
    <property type="entry name" value="SIMPL"/>
    <property type="match status" value="1"/>
</dbReference>
<dbReference type="PANTHER" id="PTHR34387:SF2">
    <property type="entry name" value="SLR1258 PROTEIN"/>
    <property type="match status" value="1"/>
</dbReference>
<dbReference type="EMBL" id="LKCM01000095">
    <property type="protein sequence ID" value="KPQ44412.1"/>
    <property type="molecule type" value="Genomic_DNA"/>
</dbReference>
<dbReference type="PANTHER" id="PTHR34387">
    <property type="entry name" value="SLR1258 PROTEIN"/>
    <property type="match status" value="1"/>
</dbReference>
<dbReference type="InterPro" id="IPR052022">
    <property type="entry name" value="26kDa_periplasmic_antigen"/>
</dbReference>
<keyword evidence="1" id="KW-0812">Transmembrane</keyword>
<dbReference type="GO" id="GO:0006974">
    <property type="term" value="P:DNA damage response"/>
    <property type="evidence" value="ECO:0007669"/>
    <property type="project" value="TreeGrafter"/>
</dbReference>
<evidence type="ECO:0000313" key="2">
    <source>
        <dbReference type="EMBL" id="KPQ44412.1"/>
    </source>
</evidence>